<protein>
    <submittedName>
        <fullName evidence="2">PadR family transcriptional regulator</fullName>
    </submittedName>
</protein>
<dbReference type="Pfam" id="PF03551">
    <property type="entry name" value="PadR"/>
    <property type="match status" value="1"/>
</dbReference>
<proteinExistence type="predicted"/>
<dbReference type="InterPro" id="IPR036390">
    <property type="entry name" value="WH_DNA-bd_sf"/>
</dbReference>
<dbReference type="PANTHER" id="PTHR33169">
    <property type="entry name" value="PADR-FAMILY TRANSCRIPTIONAL REGULATOR"/>
    <property type="match status" value="1"/>
</dbReference>
<dbReference type="InterPro" id="IPR052509">
    <property type="entry name" value="Metal_resp_DNA-bind_regulator"/>
</dbReference>
<dbReference type="PANTHER" id="PTHR33169:SF14">
    <property type="entry name" value="TRANSCRIPTIONAL REGULATOR RV3488"/>
    <property type="match status" value="1"/>
</dbReference>
<dbReference type="KEGG" id="agm:DCE93_01275"/>
<dbReference type="Proteomes" id="UP000244729">
    <property type="component" value="Chromosome"/>
</dbReference>
<gene>
    <name evidence="2" type="ORF">DCE93_01275</name>
</gene>
<dbReference type="InterPro" id="IPR005149">
    <property type="entry name" value="Tscrpt_reg_PadR_N"/>
</dbReference>
<evidence type="ECO:0000313" key="2">
    <source>
        <dbReference type="EMBL" id="AWB94469.1"/>
    </source>
</evidence>
<dbReference type="AlphaFoldDB" id="A0A2S0WT07"/>
<dbReference type="InterPro" id="IPR036388">
    <property type="entry name" value="WH-like_DNA-bd_sf"/>
</dbReference>
<organism evidence="2 3">
    <name type="scientific">Agromyces badenianii</name>
    <dbReference type="NCBI Taxonomy" id="2080742"/>
    <lineage>
        <taxon>Bacteria</taxon>
        <taxon>Bacillati</taxon>
        <taxon>Actinomycetota</taxon>
        <taxon>Actinomycetes</taxon>
        <taxon>Micrococcales</taxon>
        <taxon>Microbacteriaceae</taxon>
        <taxon>Agromyces</taxon>
    </lineage>
</organism>
<dbReference type="SUPFAM" id="SSF46785">
    <property type="entry name" value="Winged helix' DNA-binding domain"/>
    <property type="match status" value="1"/>
</dbReference>
<feature type="domain" description="Transcription regulator PadR N-terminal" evidence="1">
    <location>
        <begin position="23"/>
        <end position="81"/>
    </location>
</feature>
<sequence length="108" mass="11851">MEPIQRVTPPTLDVLVALVESASPMWGLQIIKDSGRNPGTVYPILERLESLGWLTSDWPAEPERSGPRRHYYELTAEGRKAAVKLLLERAGSRVRSSDRGAVLGGAQA</sequence>
<accession>A0A2S0WT07</accession>
<evidence type="ECO:0000313" key="3">
    <source>
        <dbReference type="Proteomes" id="UP000244729"/>
    </source>
</evidence>
<name>A0A2S0WT07_9MICO</name>
<dbReference type="RefSeq" id="WP_108594295.1">
    <property type="nucleotide sequence ID" value="NZ_CP028913.1"/>
</dbReference>
<reference evidence="2 3" key="1">
    <citation type="submission" date="2018-04" db="EMBL/GenBank/DDBJ databases">
        <authorList>
            <person name="Li J."/>
        </authorList>
    </citation>
    <scope>NUCLEOTIDE SEQUENCE [LARGE SCALE GENOMIC DNA]</scope>
    <source>
        <strain evidence="3">30A</strain>
    </source>
</reference>
<dbReference type="EMBL" id="CP028913">
    <property type="protein sequence ID" value="AWB94469.1"/>
    <property type="molecule type" value="Genomic_DNA"/>
</dbReference>
<dbReference type="Gene3D" id="1.10.10.10">
    <property type="entry name" value="Winged helix-like DNA-binding domain superfamily/Winged helix DNA-binding domain"/>
    <property type="match status" value="1"/>
</dbReference>
<dbReference type="OrthoDB" id="122286at2"/>
<evidence type="ECO:0000259" key="1">
    <source>
        <dbReference type="Pfam" id="PF03551"/>
    </source>
</evidence>
<keyword evidence="3" id="KW-1185">Reference proteome</keyword>